<reference evidence="3 4" key="1">
    <citation type="submission" date="2019-01" db="EMBL/GenBank/DDBJ databases">
        <title>Lacibacter sp. strain TTM-7.</title>
        <authorList>
            <person name="Chen W.-M."/>
        </authorList>
    </citation>
    <scope>NUCLEOTIDE SEQUENCE [LARGE SCALE GENOMIC DNA]</scope>
    <source>
        <strain evidence="3 4">TTM-7</strain>
    </source>
</reference>
<evidence type="ECO:0000313" key="4">
    <source>
        <dbReference type="Proteomes" id="UP000290204"/>
    </source>
</evidence>
<feature type="chain" id="PRO_5020660484" evidence="2">
    <location>
        <begin position="20"/>
        <end position="452"/>
    </location>
</feature>
<evidence type="ECO:0000313" key="3">
    <source>
        <dbReference type="EMBL" id="RXK58788.1"/>
    </source>
</evidence>
<sequence>MTKAFFFTLLLGLYGSLQAQSIGDTVRPSRTEIISPIHKTSFNNNGECAERKQGGNARTVNGYLVFDGSMDGNRQVDPQIAVGGGYILHGTNNGLVIYNKKGEYQQGISQKCFNNGIDPKLFFDAHNQVFGFDLWVYWDSAKIKPVNVSVSETNDPRGAWNTYPVPAPKGVDGGGIGYSKKWIGYSFPGGTERTFVLKTADAKSGKPATIYHFNGSLGHPVYGQDGTDDIYFFEIVRDQFVIRKVTEAADGTPVCILVSSKPHNLKYVGGPPQSPQYNTQQKVSSGDRNPKNLVLQSGSIWFSQAVNCEGRSAVQWHQVNATDGTIVQTGLIKSDTTNYIQTTIAVNKNKDVLVGFQEANANMFVSPRFAYRKANDGAGTIKEIVRAGEGKGAADGVAWGDYSGSVVDGDNQLDLWTIQSIANEKGRGETVIVQVPFTKSKARQKKKHKAKK</sequence>
<organism evidence="3 4">
    <name type="scientific">Lacibacter luteus</name>
    <dbReference type="NCBI Taxonomy" id="2508719"/>
    <lineage>
        <taxon>Bacteria</taxon>
        <taxon>Pseudomonadati</taxon>
        <taxon>Bacteroidota</taxon>
        <taxon>Chitinophagia</taxon>
        <taxon>Chitinophagales</taxon>
        <taxon>Chitinophagaceae</taxon>
        <taxon>Lacibacter</taxon>
    </lineage>
</organism>
<keyword evidence="2" id="KW-0732">Signal</keyword>
<protein>
    <submittedName>
        <fullName evidence="3">Uncharacterized protein</fullName>
    </submittedName>
</protein>
<feature type="region of interest" description="Disordered" evidence="1">
    <location>
        <begin position="268"/>
        <end position="289"/>
    </location>
</feature>
<keyword evidence="4" id="KW-1185">Reference proteome</keyword>
<gene>
    <name evidence="3" type="ORF">ESA94_15470</name>
</gene>
<dbReference type="OrthoDB" id="1488385at2"/>
<evidence type="ECO:0000256" key="2">
    <source>
        <dbReference type="SAM" id="SignalP"/>
    </source>
</evidence>
<evidence type="ECO:0000256" key="1">
    <source>
        <dbReference type="SAM" id="MobiDB-lite"/>
    </source>
</evidence>
<dbReference type="EMBL" id="SDHW01000005">
    <property type="protein sequence ID" value="RXK58788.1"/>
    <property type="molecule type" value="Genomic_DNA"/>
</dbReference>
<proteinExistence type="predicted"/>
<feature type="signal peptide" evidence="2">
    <location>
        <begin position="1"/>
        <end position="19"/>
    </location>
</feature>
<dbReference type="Proteomes" id="UP000290204">
    <property type="component" value="Unassembled WGS sequence"/>
</dbReference>
<dbReference type="RefSeq" id="WP_129131844.1">
    <property type="nucleotide sequence ID" value="NZ_SDHW01000005.1"/>
</dbReference>
<feature type="compositionally biased region" description="Polar residues" evidence="1">
    <location>
        <begin position="275"/>
        <end position="287"/>
    </location>
</feature>
<dbReference type="AlphaFoldDB" id="A0A4V1M788"/>
<comment type="caution">
    <text evidence="3">The sequence shown here is derived from an EMBL/GenBank/DDBJ whole genome shotgun (WGS) entry which is preliminary data.</text>
</comment>
<name>A0A4V1M788_9BACT</name>
<accession>A0A4V1M788</accession>